<dbReference type="STRING" id="92696.A0A4R0RFC9"/>
<protein>
    <recommendedName>
        <fullName evidence="4">Retrotransposon gag domain-containing protein</fullName>
    </recommendedName>
</protein>
<dbReference type="Proteomes" id="UP000292702">
    <property type="component" value="Unassembled WGS sequence"/>
</dbReference>
<name>A0A4R0RFC9_9APHY</name>
<evidence type="ECO:0008006" key="4">
    <source>
        <dbReference type="Google" id="ProtNLM"/>
    </source>
</evidence>
<accession>A0A4R0RFC9</accession>
<proteinExistence type="predicted"/>
<dbReference type="OrthoDB" id="2802262at2759"/>
<keyword evidence="3" id="KW-1185">Reference proteome</keyword>
<dbReference type="EMBL" id="RWJN01000380">
    <property type="protein sequence ID" value="TCD62348.1"/>
    <property type="molecule type" value="Genomic_DNA"/>
</dbReference>
<evidence type="ECO:0000313" key="3">
    <source>
        <dbReference type="Proteomes" id="UP000292702"/>
    </source>
</evidence>
<evidence type="ECO:0000256" key="1">
    <source>
        <dbReference type="SAM" id="MobiDB-lite"/>
    </source>
</evidence>
<comment type="caution">
    <text evidence="2">The sequence shown here is derived from an EMBL/GenBank/DDBJ whole genome shotgun (WGS) entry which is preliminary data.</text>
</comment>
<feature type="compositionally biased region" description="Basic and acidic residues" evidence="1">
    <location>
        <begin position="16"/>
        <end position="26"/>
    </location>
</feature>
<gene>
    <name evidence="2" type="ORF">EIP91_007046</name>
</gene>
<feature type="region of interest" description="Disordered" evidence="1">
    <location>
        <begin position="1"/>
        <end position="70"/>
    </location>
</feature>
<feature type="compositionally biased region" description="Polar residues" evidence="1">
    <location>
        <begin position="58"/>
        <end position="70"/>
    </location>
</feature>
<dbReference type="AlphaFoldDB" id="A0A4R0RFC9"/>
<evidence type="ECO:0000313" key="2">
    <source>
        <dbReference type="EMBL" id="TCD62348.1"/>
    </source>
</evidence>
<sequence>MSKHLNDTQALGRMRPSREVATSREVFDDDREDRPYGQLQTHDVSHRVKSTRGVNRAIQPSHSNASLPPIAHTSTRLMSMFRRTSDDDYKHSSPSLELAPSESSLKEQWHFDHILQIEMVPTWDGDMTKLVRWILRVNAISRMSRTVRRQLGFIAAWRLTGDAEDWFYSLPDEDREYCELDWENLREFIGNYYMNPSWVSQTRRQATAIRYKDPDHRHETPSQYFFRKSEALQLVYDYSPTQLISEIRAGAPCSWDMFLRPHLCRTTQELQDAIQYHKQHLPDI</sequence>
<reference evidence="2 3" key="1">
    <citation type="submission" date="2018-11" db="EMBL/GenBank/DDBJ databases">
        <title>Genome assembly of Steccherinum ochraceum LE-BIN_3174, the white-rot fungus of the Steccherinaceae family (The Residual Polyporoid clade, Polyporales, Basidiomycota).</title>
        <authorList>
            <person name="Fedorova T.V."/>
            <person name="Glazunova O.A."/>
            <person name="Landesman E.O."/>
            <person name="Moiseenko K.V."/>
            <person name="Psurtseva N.V."/>
            <person name="Savinova O.S."/>
            <person name="Shakhova N.V."/>
            <person name="Tyazhelova T.V."/>
            <person name="Vasina D.V."/>
        </authorList>
    </citation>
    <scope>NUCLEOTIDE SEQUENCE [LARGE SCALE GENOMIC DNA]</scope>
    <source>
        <strain evidence="2 3">LE-BIN_3174</strain>
    </source>
</reference>
<organism evidence="2 3">
    <name type="scientific">Steccherinum ochraceum</name>
    <dbReference type="NCBI Taxonomy" id="92696"/>
    <lineage>
        <taxon>Eukaryota</taxon>
        <taxon>Fungi</taxon>
        <taxon>Dikarya</taxon>
        <taxon>Basidiomycota</taxon>
        <taxon>Agaricomycotina</taxon>
        <taxon>Agaricomycetes</taxon>
        <taxon>Polyporales</taxon>
        <taxon>Steccherinaceae</taxon>
        <taxon>Steccherinum</taxon>
    </lineage>
</organism>